<protein>
    <recommendedName>
        <fullName evidence="3">Ribosomal protein S14</fullName>
    </recommendedName>
</protein>
<dbReference type="Proteomes" id="UP001605036">
    <property type="component" value="Unassembled WGS sequence"/>
</dbReference>
<dbReference type="EMBL" id="JBHFFA010000003">
    <property type="protein sequence ID" value="KAL2632648.1"/>
    <property type="molecule type" value="Genomic_DNA"/>
</dbReference>
<evidence type="ECO:0008006" key="3">
    <source>
        <dbReference type="Google" id="ProtNLM"/>
    </source>
</evidence>
<proteinExistence type="predicted"/>
<gene>
    <name evidence="1" type="ORF">R1flu_004127</name>
</gene>
<dbReference type="AlphaFoldDB" id="A0ABD1YQ01"/>
<evidence type="ECO:0000313" key="1">
    <source>
        <dbReference type="EMBL" id="KAL2632648.1"/>
    </source>
</evidence>
<evidence type="ECO:0000313" key="2">
    <source>
        <dbReference type="Proteomes" id="UP001605036"/>
    </source>
</evidence>
<keyword evidence="2" id="KW-1185">Reference proteome</keyword>
<organism evidence="1 2">
    <name type="scientific">Riccia fluitans</name>
    <dbReference type="NCBI Taxonomy" id="41844"/>
    <lineage>
        <taxon>Eukaryota</taxon>
        <taxon>Viridiplantae</taxon>
        <taxon>Streptophyta</taxon>
        <taxon>Embryophyta</taxon>
        <taxon>Marchantiophyta</taxon>
        <taxon>Marchantiopsida</taxon>
        <taxon>Marchantiidae</taxon>
        <taxon>Marchantiales</taxon>
        <taxon>Ricciaceae</taxon>
        <taxon>Riccia</taxon>
    </lineage>
</organism>
<accession>A0ABD1YQ01</accession>
<sequence>MGRNLLRQGSEERASLLDVWAHSAPQCFSWWPSDAYFTSTPPPPAGAQTSQRRFARARADSDRGLIQLFEVRRDSTEGGLLLTSQRQLRRMRICLSNLLSDSGLSHSPYRRRRLGLSNAVTCLRRNWEMAVLAKAEGST</sequence>
<comment type="caution">
    <text evidence="1">The sequence shown here is derived from an EMBL/GenBank/DDBJ whole genome shotgun (WGS) entry which is preliminary data.</text>
</comment>
<reference evidence="1 2" key="1">
    <citation type="submission" date="2024-09" db="EMBL/GenBank/DDBJ databases">
        <title>Chromosome-scale assembly of Riccia fluitans.</title>
        <authorList>
            <person name="Paukszto L."/>
            <person name="Sawicki J."/>
            <person name="Karawczyk K."/>
            <person name="Piernik-Szablinska J."/>
            <person name="Szczecinska M."/>
            <person name="Mazdziarz M."/>
        </authorList>
    </citation>
    <scope>NUCLEOTIDE SEQUENCE [LARGE SCALE GENOMIC DNA]</scope>
    <source>
        <strain evidence="1">Rf_01</strain>
        <tissue evidence="1">Aerial parts of the thallus</tissue>
    </source>
</reference>
<name>A0ABD1YQ01_9MARC</name>